<keyword evidence="6 7" id="KW-0472">Membrane</keyword>
<dbReference type="InterPro" id="IPR049177">
    <property type="entry name" value="MgtC_SapB_SrpB_YhiD_N"/>
</dbReference>
<accession>A0A0H1RHX4</accession>
<keyword evidence="10" id="KW-1185">Reference proteome</keyword>
<evidence type="ECO:0000313" key="9">
    <source>
        <dbReference type="EMBL" id="KLK94795.1"/>
    </source>
</evidence>
<evidence type="ECO:0000256" key="2">
    <source>
        <dbReference type="ARBA" id="ARBA00009298"/>
    </source>
</evidence>
<sequence>MGEWLSWILIDHADQVEIAVRLCVAAIAGMAVGLNRDIHNKPIGMRTLGLVALGSAIVILSGSVYEGLHFAQDAVSRVVQGILTGLGFLGAGAILRGKDGMEVQGLTTASTVWIAAALGVTAGLGAWFITIAGTVMTLVLLTFGRVLEDKLIRLFSGKPKTVRDEDS</sequence>
<dbReference type="OrthoDB" id="9811198at2"/>
<evidence type="ECO:0000256" key="5">
    <source>
        <dbReference type="ARBA" id="ARBA00022989"/>
    </source>
</evidence>
<dbReference type="PANTHER" id="PTHR33778:SF1">
    <property type="entry name" value="MAGNESIUM TRANSPORTER YHID-RELATED"/>
    <property type="match status" value="1"/>
</dbReference>
<comment type="caution">
    <text evidence="9">The sequence shown here is derived from an EMBL/GenBank/DDBJ whole genome shotgun (WGS) entry which is preliminary data.</text>
</comment>
<comment type="subcellular location">
    <subcellularLocation>
        <location evidence="7">Cell inner membrane</location>
        <topology evidence="7">Multi-pass membrane protein</topology>
    </subcellularLocation>
    <subcellularLocation>
        <location evidence="1">Cell membrane</location>
        <topology evidence="1">Multi-pass membrane protein</topology>
    </subcellularLocation>
</comment>
<keyword evidence="4 7" id="KW-0812">Transmembrane</keyword>
<dbReference type="InterPro" id="IPR003416">
    <property type="entry name" value="MgtC/SapB/SrpB/YhiD_fam"/>
</dbReference>
<dbReference type="PANTHER" id="PTHR33778">
    <property type="entry name" value="PROTEIN MGTC"/>
    <property type="match status" value="1"/>
</dbReference>
<keyword evidence="5 7" id="KW-1133">Transmembrane helix</keyword>
<evidence type="ECO:0000256" key="3">
    <source>
        <dbReference type="ARBA" id="ARBA00022475"/>
    </source>
</evidence>
<evidence type="ECO:0000256" key="6">
    <source>
        <dbReference type="ARBA" id="ARBA00023136"/>
    </source>
</evidence>
<feature type="domain" description="MgtC/SapB/SrpB/YhiD N-terminal" evidence="8">
    <location>
        <begin position="22"/>
        <end position="149"/>
    </location>
</feature>
<feature type="transmembrane region" description="Helical" evidence="7">
    <location>
        <begin position="77"/>
        <end position="96"/>
    </location>
</feature>
<feature type="transmembrane region" description="Helical" evidence="7">
    <location>
        <begin position="47"/>
        <end position="65"/>
    </location>
</feature>
<evidence type="ECO:0000256" key="7">
    <source>
        <dbReference type="RuleBase" id="RU365041"/>
    </source>
</evidence>
<dbReference type="Pfam" id="PF02308">
    <property type="entry name" value="MgtC"/>
    <property type="match status" value="1"/>
</dbReference>
<evidence type="ECO:0000256" key="1">
    <source>
        <dbReference type="ARBA" id="ARBA00004651"/>
    </source>
</evidence>
<dbReference type="AlphaFoldDB" id="A0A0H1RHX4"/>
<dbReference type="GO" id="GO:0005886">
    <property type="term" value="C:plasma membrane"/>
    <property type="evidence" value="ECO:0007669"/>
    <property type="project" value="UniProtKB-SubCell"/>
</dbReference>
<keyword evidence="7" id="KW-0997">Cell inner membrane</keyword>
<gene>
    <name evidence="9" type="ORF">AA309_00890</name>
</gene>
<dbReference type="Proteomes" id="UP000035489">
    <property type="component" value="Unassembled WGS sequence"/>
</dbReference>
<evidence type="ECO:0000259" key="8">
    <source>
        <dbReference type="Pfam" id="PF02308"/>
    </source>
</evidence>
<name>A0A0H1RHX4_9HYPH</name>
<feature type="transmembrane region" description="Helical" evidence="7">
    <location>
        <begin position="126"/>
        <end position="147"/>
    </location>
</feature>
<protein>
    <recommendedName>
        <fullName evidence="7">Protein MgtC</fullName>
    </recommendedName>
</protein>
<dbReference type="PATRIC" id="fig|1225564.3.peg.4091"/>
<evidence type="ECO:0000256" key="4">
    <source>
        <dbReference type="ARBA" id="ARBA00022692"/>
    </source>
</evidence>
<reference evidence="9 10" key="1">
    <citation type="submission" date="2015-05" db="EMBL/GenBank/DDBJ databases">
        <title>Draft genome sequence of Microvirga vignae strain BR3299, a novel nitrogen fixing bacteria isolated from Brazil semi-aired region.</title>
        <authorList>
            <person name="Zilli J.E."/>
            <person name="Passos S.R."/>
            <person name="Leite J."/>
            <person name="Baldani J.I."/>
            <person name="Xavier G.R."/>
            <person name="Rumjaneck N.G."/>
            <person name="Simoes-Araujo J.L."/>
        </authorList>
    </citation>
    <scope>NUCLEOTIDE SEQUENCE [LARGE SCALE GENOMIC DNA]</scope>
    <source>
        <strain evidence="9 10">BR3299</strain>
    </source>
</reference>
<dbReference type="RefSeq" id="WP_047187101.1">
    <property type="nucleotide sequence ID" value="NZ_LCYG01000004.1"/>
</dbReference>
<dbReference type="STRING" id="1225564.AA309_00890"/>
<keyword evidence="3" id="KW-1003">Cell membrane</keyword>
<dbReference type="EMBL" id="LCYG01000004">
    <property type="protein sequence ID" value="KLK94795.1"/>
    <property type="molecule type" value="Genomic_DNA"/>
</dbReference>
<evidence type="ECO:0000313" key="10">
    <source>
        <dbReference type="Proteomes" id="UP000035489"/>
    </source>
</evidence>
<dbReference type="PRINTS" id="PR01837">
    <property type="entry name" value="MGTCSAPBPROT"/>
</dbReference>
<organism evidence="9 10">
    <name type="scientific">Microvirga vignae</name>
    <dbReference type="NCBI Taxonomy" id="1225564"/>
    <lineage>
        <taxon>Bacteria</taxon>
        <taxon>Pseudomonadati</taxon>
        <taxon>Pseudomonadota</taxon>
        <taxon>Alphaproteobacteria</taxon>
        <taxon>Hyphomicrobiales</taxon>
        <taxon>Methylobacteriaceae</taxon>
        <taxon>Microvirga</taxon>
    </lineage>
</organism>
<comment type="similarity">
    <text evidence="2 7">Belongs to the MgtC/SapB family.</text>
</comment>
<proteinExistence type="inferred from homology"/>